<evidence type="ECO:0000259" key="10">
    <source>
        <dbReference type="Pfam" id="PF01529"/>
    </source>
</evidence>
<dbReference type="Proteomes" id="UP000694861">
    <property type="component" value="Unplaced"/>
</dbReference>
<reference evidence="12" key="2">
    <citation type="submission" date="2025-08" db="UniProtKB">
        <authorList>
            <consortium name="RefSeq"/>
        </authorList>
    </citation>
    <scope>IDENTIFICATION</scope>
</reference>
<name>A0ABM1LYC3_PRUMU</name>
<proteinExistence type="inferred from homology"/>
<evidence type="ECO:0000256" key="5">
    <source>
        <dbReference type="ARBA" id="ARBA00022989"/>
    </source>
</evidence>
<comment type="similarity">
    <text evidence="2 8">Belongs to the DHHC palmitoyltransferase family.</text>
</comment>
<feature type="compositionally biased region" description="Polar residues" evidence="9">
    <location>
        <begin position="450"/>
        <end position="461"/>
    </location>
</feature>
<keyword evidence="4 8" id="KW-0812">Transmembrane</keyword>
<dbReference type="EC" id="2.3.1.225" evidence="8"/>
<keyword evidence="5 8" id="KW-1133">Transmembrane helix</keyword>
<comment type="domain">
    <text evidence="8">The DHHC domain is required for palmitoyltransferase activity.</text>
</comment>
<evidence type="ECO:0000313" key="12">
    <source>
        <dbReference type="RefSeq" id="XP_016652400.1"/>
    </source>
</evidence>
<evidence type="ECO:0000256" key="8">
    <source>
        <dbReference type="RuleBase" id="RU079119"/>
    </source>
</evidence>
<reference evidence="11" key="1">
    <citation type="journal article" date="2012" name="Nat. Commun.">
        <title>The genome of Prunus mume.</title>
        <authorList>
            <person name="Zhang Q."/>
            <person name="Chen W."/>
            <person name="Sun L."/>
            <person name="Zhao F."/>
            <person name="Huang B."/>
            <person name="Yang W."/>
            <person name="Tao Y."/>
            <person name="Wang J."/>
            <person name="Yuan Z."/>
            <person name="Fan G."/>
            <person name="Xing Z."/>
            <person name="Han C."/>
            <person name="Pan H."/>
            <person name="Zhong X."/>
            <person name="Shi W."/>
            <person name="Liang X."/>
            <person name="Du D."/>
            <person name="Sun F."/>
            <person name="Xu Z."/>
            <person name="Hao R."/>
            <person name="Lv T."/>
            <person name="Lv Y."/>
            <person name="Zheng Z."/>
            <person name="Sun M."/>
            <person name="Luo L."/>
            <person name="Cai M."/>
            <person name="Gao Y."/>
            <person name="Wang J."/>
            <person name="Yin Y."/>
            <person name="Xu X."/>
            <person name="Cheng T."/>
            <person name="Wang J."/>
        </authorList>
    </citation>
    <scope>NUCLEOTIDE SEQUENCE [LARGE SCALE GENOMIC DNA]</scope>
</reference>
<organism evidence="11 12">
    <name type="scientific">Prunus mume</name>
    <name type="common">Japanese apricot</name>
    <name type="synonym">Armeniaca mume</name>
    <dbReference type="NCBI Taxonomy" id="102107"/>
    <lineage>
        <taxon>Eukaryota</taxon>
        <taxon>Viridiplantae</taxon>
        <taxon>Streptophyta</taxon>
        <taxon>Embryophyta</taxon>
        <taxon>Tracheophyta</taxon>
        <taxon>Spermatophyta</taxon>
        <taxon>Magnoliopsida</taxon>
        <taxon>eudicotyledons</taxon>
        <taxon>Gunneridae</taxon>
        <taxon>Pentapetalae</taxon>
        <taxon>rosids</taxon>
        <taxon>fabids</taxon>
        <taxon>Rosales</taxon>
        <taxon>Rosaceae</taxon>
        <taxon>Amygdaloideae</taxon>
        <taxon>Amygdaleae</taxon>
        <taxon>Prunus</taxon>
    </lineage>
</organism>
<evidence type="ECO:0000256" key="3">
    <source>
        <dbReference type="ARBA" id="ARBA00022679"/>
    </source>
</evidence>
<dbReference type="InterPro" id="IPR039859">
    <property type="entry name" value="PFA4/ZDH16/20/ERF2-like"/>
</dbReference>
<feature type="transmembrane region" description="Helical" evidence="8">
    <location>
        <begin position="241"/>
        <end position="262"/>
    </location>
</feature>
<evidence type="ECO:0000313" key="11">
    <source>
        <dbReference type="Proteomes" id="UP000694861"/>
    </source>
</evidence>
<dbReference type="RefSeq" id="XP_016652400.1">
    <property type="nucleotide sequence ID" value="XM_016796914.1"/>
</dbReference>
<evidence type="ECO:0000256" key="1">
    <source>
        <dbReference type="ARBA" id="ARBA00004127"/>
    </source>
</evidence>
<sequence>MSRKKSQVWDVPSNGMDDDTAVAPPPKPSPEKERLYLVWQGNNKFLCGGRIVFGHDAASLFLTSFLIGCPALTFCIRMLVTMKGEHGHYDYPVLTGGIILTVLDFTFLYLTSGRDPGIIPRNSRPPDSDEAYDMSGSMEWVNNKASNLRIPRIKDVQVNGHVVKVKFCDTCLLYRPPRASHCSICNNCVQKFDHHCPWVGQCIGLVSFFPCQLLTLQFMFRVSKWKLNKAASFQVERNYPFFILFISSSTFLCIYVFVLSWINILRQGGNLWRAMGHDIVSVILIVYCFVAVWFVGGLTVFHIYLICTNQTTYENFRYRYDKNENPYTKGVLGNLKEVFCSRIPPSMVNFRAWVSKDDDTVMGSIASESNRGFIGSKEKFDMERGSKFGKDGNMMVPSILQKLDYSGIDDNMKKKNLGSSDFDENLKRKAADEPALNPFIFPIGQEQRRSQGNSGIGVNSTNDKRPQ</sequence>
<accession>A0ABM1LYC3</accession>
<evidence type="ECO:0000256" key="4">
    <source>
        <dbReference type="ARBA" id="ARBA00022692"/>
    </source>
</evidence>
<dbReference type="GeneID" id="103342977"/>
<dbReference type="PANTHER" id="PTHR22883">
    <property type="entry name" value="ZINC FINGER DHHC DOMAIN CONTAINING PROTEIN"/>
    <property type="match status" value="1"/>
</dbReference>
<evidence type="ECO:0000256" key="7">
    <source>
        <dbReference type="ARBA" id="ARBA00023315"/>
    </source>
</evidence>
<dbReference type="PROSITE" id="PS50216">
    <property type="entry name" value="DHHC"/>
    <property type="match status" value="1"/>
</dbReference>
<feature type="region of interest" description="Disordered" evidence="9">
    <location>
        <begin position="1"/>
        <end position="29"/>
    </location>
</feature>
<feature type="transmembrane region" description="Helical" evidence="8">
    <location>
        <begin position="282"/>
        <end position="307"/>
    </location>
</feature>
<comment type="catalytic activity">
    <reaction evidence="8">
        <text>L-cysteinyl-[protein] + hexadecanoyl-CoA = S-hexadecanoyl-L-cysteinyl-[protein] + CoA</text>
        <dbReference type="Rhea" id="RHEA:36683"/>
        <dbReference type="Rhea" id="RHEA-COMP:10131"/>
        <dbReference type="Rhea" id="RHEA-COMP:11032"/>
        <dbReference type="ChEBI" id="CHEBI:29950"/>
        <dbReference type="ChEBI" id="CHEBI:57287"/>
        <dbReference type="ChEBI" id="CHEBI:57379"/>
        <dbReference type="ChEBI" id="CHEBI:74151"/>
        <dbReference type="EC" id="2.3.1.225"/>
    </reaction>
</comment>
<feature type="domain" description="Palmitoyltransferase DHHC" evidence="10">
    <location>
        <begin position="236"/>
        <end position="317"/>
    </location>
</feature>
<keyword evidence="3 8" id="KW-0808">Transferase</keyword>
<evidence type="ECO:0000256" key="2">
    <source>
        <dbReference type="ARBA" id="ARBA00008574"/>
    </source>
</evidence>
<gene>
    <name evidence="12" type="primary">LOC103342977</name>
</gene>
<dbReference type="Pfam" id="PF01529">
    <property type="entry name" value="DHHC"/>
    <property type="match status" value="2"/>
</dbReference>
<keyword evidence="11" id="KW-1185">Reference proteome</keyword>
<evidence type="ECO:0000256" key="6">
    <source>
        <dbReference type="ARBA" id="ARBA00023136"/>
    </source>
</evidence>
<feature type="region of interest" description="Disordered" evidence="9">
    <location>
        <begin position="437"/>
        <end position="467"/>
    </location>
</feature>
<feature type="domain" description="Palmitoyltransferase DHHC" evidence="10">
    <location>
        <begin position="166"/>
        <end position="205"/>
    </location>
</feature>
<feature type="transmembrane region" description="Helical" evidence="8">
    <location>
        <begin position="198"/>
        <end position="220"/>
    </location>
</feature>
<dbReference type="InterPro" id="IPR001594">
    <property type="entry name" value="Palmitoyltrfase_DHHC"/>
</dbReference>
<dbReference type="PANTHER" id="PTHR22883:SF456">
    <property type="entry name" value="S-ACYLTRANSFERASE"/>
    <property type="match status" value="1"/>
</dbReference>
<feature type="transmembrane region" description="Helical" evidence="8">
    <location>
        <begin position="58"/>
        <end position="79"/>
    </location>
</feature>
<protein>
    <recommendedName>
        <fullName evidence="8">S-acyltransferase</fullName>
        <ecNumber evidence="8">2.3.1.225</ecNumber>
    </recommendedName>
    <alternativeName>
        <fullName evidence="8">Palmitoyltransferase</fullName>
    </alternativeName>
</protein>
<feature type="transmembrane region" description="Helical" evidence="8">
    <location>
        <begin position="91"/>
        <end position="110"/>
    </location>
</feature>
<evidence type="ECO:0000256" key="9">
    <source>
        <dbReference type="SAM" id="MobiDB-lite"/>
    </source>
</evidence>
<comment type="subcellular location">
    <subcellularLocation>
        <location evidence="1">Endomembrane system</location>
        <topology evidence="1">Multi-pass membrane protein</topology>
    </subcellularLocation>
</comment>
<keyword evidence="7 8" id="KW-0012">Acyltransferase</keyword>
<keyword evidence="6 8" id="KW-0472">Membrane</keyword>